<feature type="transmembrane region" description="Helical" evidence="9">
    <location>
        <begin position="105"/>
        <end position="124"/>
    </location>
</feature>
<organism evidence="10 11">
    <name type="scientific">Vitis vinifera</name>
    <name type="common">Grape</name>
    <dbReference type="NCBI Taxonomy" id="29760"/>
    <lineage>
        <taxon>Eukaryota</taxon>
        <taxon>Viridiplantae</taxon>
        <taxon>Streptophyta</taxon>
        <taxon>Embryophyta</taxon>
        <taxon>Tracheophyta</taxon>
        <taxon>Spermatophyta</taxon>
        <taxon>Magnoliopsida</taxon>
        <taxon>eudicotyledons</taxon>
        <taxon>Gunneridae</taxon>
        <taxon>Pentapetalae</taxon>
        <taxon>rosids</taxon>
        <taxon>Vitales</taxon>
        <taxon>Vitaceae</taxon>
        <taxon>Viteae</taxon>
        <taxon>Vitis</taxon>
    </lineage>
</organism>
<evidence type="ECO:0000256" key="8">
    <source>
        <dbReference type="ARBA" id="ARBA00023303"/>
    </source>
</evidence>
<evidence type="ECO:0000256" key="5">
    <source>
        <dbReference type="ARBA" id="ARBA00022989"/>
    </source>
</evidence>
<dbReference type="Proteomes" id="UP000288805">
    <property type="component" value="Unassembled WGS sequence"/>
</dbReference>
<name>A0A438HR69_VITVI</name>
<dbReference type="InterPro" id="IPR020966">
    <property type="entry name" value="ALMT"/>
</dbReference>
<dbReference type="GO" id="GO:0015743">
    <property type="term" value="P:malate transport"/>
    <property type="evidence" value="ECO:0007669"/>
    <property type="project" value="InterPro"/>
</dbReference>
<sequence length="245" mass="27484">MASASQPNAGSQGCWWWLLKDLPEKTKNKVVNVAGKANKLGRDEPRRIIHCLKVGLALTLVSLLYYVHPLYKFFHESGVWAVLTVLLVLEFTVGGTLGRGLNRTFATLLGGALAAAVTFLRFFPEMKARYDYGLIILMLTFSMVSVSGYRDEDALTIAYERLLTIIVDLQKLIAANLEKLGSFLEGFSGAYCRISGDAQITIDQSFLQGYKSVLTSKHSEETMVNLARWEPGHGRFLFRHPWKQY</sequence>
<dbReference type="AlphaFoldDB" id="A0A438HR69"/>
<keyword evidence="5 9" id="KW-1133">Transmembrane helix</keyword>
<accession>A0A438HR69</accession>
<comment type="subcellular location">
    <subcellularLocation>
        <location evidence="1">Membrane</location>
        <topology evidence="1">Multi-pass membrane protein</topology>
    </subcellularLocation>
</comment>
<dbReference type="EMBL" id="QGNW01000188">
    <property type="protein sequence ID" value="RVW86952.1"/>
    <property type="molecule type" value="Genomic_DNA"/>
</dbReference>
<evidence type="ECO:0000313" key="11">
    <source>
        <dbReference type="Proteomes" id="UP000288805"/>
    </source>
</evidence>
<comment type="caution">
    <text evidence="10">The sequence shown here is derived from an EMBL/GenBank/DDBJ whole genome shotgun (WGS) entry which is preliminary data.</text>
</comment>
<reference evidence="10 11" key="1">
    <citation type="journal article" date="2018" name="PLoS Genet.">
        <title>Population sequencing reveals clonal diversity and ancestral inbreeding in the grapevine cultivar Chardonnay.</title>
        <authorList>
            <person name="Roach M.J."/>
            <person name="Johnson D.L."/>
            <person name="Bohlmann J."/>
            <person name="van Vuuren H.J."/>
            <person name="Jones S.J."/>
            <person name="Pretorius I.S."/>
            <person name="Schmidt S.A."/>
            <person name="Borneman A.R."/>
        </authorList>
    </citation>
    <scope>NUCLEOTIDE SEQUENCE [LARGE SCALE GENOMIC DNA]</scope>
    <source>
        <strain evidence="11">cv. Chardonnay</strain>
        <tissue evidence="10">Leaf</tissue>
    </source>
</reference>
<feature type="transmembrane region" description="Helical" evidence="9">
    <location>
        <begin position="130"/>
        <end position="149"/>
    </location>
</feature>
<dbReference type="GO" id="GO:0034220">
    <property type="term" value="P:monoatomic ion transmembrane transport"/>
    <property type="evidence" value="ECO:0007669"/>
    <property type="project" value="UniProtKB-KW"/>
</dbReference>
<evidence type="ECO:0000256" key="9">
    <source>
        <dbReference type="SAM" id="Phobius"/>
    </source>
</evidence>
<evidence type="ECO:0000256" key="2">
    <source>
        <dbReference type="ARBA" id="ARBA00007079"/>
    </source>
</evidence>
<gene>
    <name evidence="10" type="primary">ALMT8_1</name>
    <name evidence="10" type="ORF">CK203_043466</name>
</gene>
<keyword evidence="8" id="KW-0407">Ion channel</keyword>
<evidence type="ECO:0000313" key="10">
    <source>
        <dbReference type="EMBL" id="RVW86952.1"/>
    </source>
</evidence>
<keyword evidence="3" id="KW-0813">Transport</keyword>
<dbReference type="GO" id="GO:0016020">
    <property type="term" value="C:membrane"/>
    <property type="evidence" value="ECO:0007669"/>
    <property type="project" value="UniProtKB-SubCell"/>
</dbReference>
<evidence type="ECO:0000256" key="1">
    <source>
        <dbReference type="ARBA" id="ARBA00004141"/>
    </source>
</evidence>
<keyword evidence="6" id="KW-0406">Ion transport</keyword>
<evidence type="ECO:0000256" key="4">
    <source>
        <dbReference type="ARBA" id="ARBA00022692"/>
    </source>
</evidence>
<keyword evidence="7 9" id="KW-0472">Membrane</keyword>
<proteinExistence type="inferred from homology"/>
<feature type="transmembrane region" description="Helical" evidence="9">
    <location>
        <begin position="79"/>
        <end position="98"/>
    </location>
</feature>
<evidence type="ECO:0000256" key="6">
    <source>
        <dbReference type="ARBA" id="ARBA00023065"/>
    </source>
</evidence>
<protein>
    <submittedName>
        <fullName evidence="10">Aluminum-activated malate transporter 8</fullName>
    </submittedName>
</protein>
<keyword evidence="4 9" id="KW-0812">Transmembrane</keyword>
<evidence type="ECO:0000256" key="7">
    <source>
        <dbReference type="ARBA" id="ARBA00023136"/>
    </source>
</evidence>
<feature type="transmembrane region" description="Helical" evidence="9">
    <location>
        <begin position="48"/>
        <end position="67"/>
    </location>
</feature>
<dbReference type="PANTHER" id="PTHR31086">
    <property type="entry name" value="ALUMINUM-ACTIVATED MALATE TRANSPORTER 10"/>
    <property type="match status" value="1"/>
</dbReference>
<evidence type="ECO:0000256" key="3">
    <source>
        <dbReference type="ARBA" id="ARBA00022448"/>
    </source>
</evidence>
<dbReference type="Pfam" id="PF11744">
    <property type="entry name" value="ALMT"/>
    <property type="match status" value="2"/>
</dbReference>
<comment type="similarity">
    <text evidence="2">Belongs to the aromatic acid exporter (TC 2.A.85) family.</text>
</comment>